<dbReference type="GO" id="GO:0016887">
    <property type="term" value="F:ATP hydrolysis activity"/>
    <property type="evidence" value="ECO:0007669"/>
    <property type="project" value="InterPro"/>
</dbReference>
<dbReference type="Gene3D" id="1.10.560.10">
    <property type="entry name" value="GroEL-like equatorial domain"/>
    <property type="match status" value="1"/>
</dbReference>
<dbReference type="InterPro" id="IPR027410">
    <property type="entry name" value="TCP-1-like_intermed_sf"/>
</dbReference>
<dbReference type="Gene3D" id="3.30.260.10">
    <property type="entry name" value="TCP-1-like chaperonin intermediate domain"/>
    <property type="match status" value="1"/>
</dbReference>
<dbReference type="InterPro" id="IPR017998">
    <property type="entry name" value="Chaperone_TCP-1"/>
</dbReference>
<sequence length="225" mass="24292">MSLGIKRRSPHSGVVILAACSIANIVKSSLGPVGLDKMLVDDVGDVTITNDGATILKLLDVEHPAAKILVQLAQLQDEEVGDGTTSVVILAAALLKGADELISRFVHPTTIINGYRDAEMFAEMVVDAVTAVEMTGFRGPVYPIKSINVLKAHGRSMSESMLIKGYALNCTVASQQMPRSIKKAKIAFLDFSLQKVKMKLGVQVSHHCMQVCVLEYSIPFVWLLS</sequence>
<gene>
    <name evidence="6" type="ORF">ECPE_LOCUS16819</name>
</gene>
<evidence type="ECO:0000256" key="2">
    <source>
        <dbReference type="ARBA" id="ARBA00022741"/>
    </source>
</evidence>
<dbReference type="GO" id="GO:0140662">
    <property type="term" value="F:ATP-dependent protein folding chaperone"/>
    <property type="evidence" value="ECO:0007669"/>
    <property type="project" value="InterPro"/>
</dbReference>
<reference evidence="8" key="1">
    <citation type="submission" date="2016-06" db="UniProtKB">
        <authorList>
            <consortium name="WormBaseParasite"/>
        </authorList>
    </citation>
    <scope>IDENTIFICATION</scope>
</reference>
<dbReference type="PANTHER" id="PTHR11353">
    <property type="entry name" value="CHAPERONIN"/>
    <property type="match status" value="1"/>
</dbReference>
<dbReference type="InterPro" id="IPR027413">
    <property type="entry name" value="GROEL-like_equatorial_sf"/>
</dbReference>
<name>A0A183BC84_9TREM</name>
<dbReference type="Proteomes" id="UP000272942">
    <property type="component" value="Unassembled WGS sequence"/>
</dbReference>
<evidence type="ECO:0000313" key="6">
    <source>
        <dbReference type="EMBL" id="VDP94092.1"/>
    </source>
</evidence>
<dbReference type="InterPro" id="IPR002423">
    <property type="entry name" value="Cpn60/GroEL/TCP-1"/>
</dbReference>
<evidence type="ECO:0000256" key="1">
    <source>
        <dbReference type="ARBA" id="ARBA00008020"/>
    </source>
</evidence>
<dbReference type="PRINTS" id="PR00304">
    <property type="entry name" value="TCOMPLEXTCP1"/>
</dbReference>
<keyword evidence="2 5" id="KW-0547">Nucleotide-binding</keyword>
<dbReference type="Pfam" id="PF00118">
    <property type="entry name" value="Cpn60_TCP1"/>
    <property type="match status" value="1"/>
</dbReference>
<dbReference type="InterPro" id="IPR002194">
    <property type="entry name" value="Chaperonin_TCP-1_CS"/>
</dbReference>
<dbReference type="SUPFAM" id="SSF48592">
    <property type="entry name" value="GroEL equatorial domain-like"/>
    <property type="match status" value="1"/>
</dbReference>
<evidence type="ECO:0000313" key="7">
    <source>
        <dbReference type="Proteomes" id="UP000272942"/>
    </source>
</evidence>
<evidence type="ECO:0000256" key="5">
    <source>
        <dbReference type="RuleBase" id="RU004187"/>
    </source>
</evidence>
<organism evidence="8">
    <name type="scientific">Echinostoma caproni</name>
    <dbReference type="NCBI Taxonomy" id="27848"/>
    <lineage>
        <taxon>Eukaryota</taxon>
        <taxon>Metazoa</taxon>
        <taxon>Spiralia</taxon>
        <taxon>Lophotrochozoa</taxon>
        <taxon>Platyhelminthes</taxon>
        <taxon>Trematoda</taxon>
        <taxon>Digenea</taxon>
        <taxon>Plagiorchiida</taxon>
        <taxon>Echinostomata</taxon>
        <taxon>Echinostomatoidea</taxon>
        <taxon>Echinostomatidae</taxon>
        <taxon>Echinostoma</taxon>
    </lineage>
</organism>
<dbReference type="GO" id="GO:0005524">
    <property type="term" value="F:ATP binding"/>
    <property type="evidence" value="ECO:0007669"/>
    <property type="project" value="UniProtKB-KW"/>
</dbReference>
<dbReference type="SUPFAM" id="SSF52029">
    <property type="entry name" value="GroEL apical domain-like"/>
    <property type="match status" value="1"/>
</dbReference>
<accession>A0A183BC84</accession>
<keyword evidence="4 5" id="KW-0143">Chaperone</keyword>
<proteinExistence type="inferred from homology"/>
<dbReference type="EMBL" id="UZAN01066049">
    <property type="protein sequence ID" value="VDP94092.1"/>
    <property type="molecule type" value="Genomic_DNA"/>
</dbReference>
<dbReference type="SUPFAM" id="SSF54849">
    <property type="entry name" value="GroEL-intermediate domain like"/>
    <property type="match status" value="1"/>
</dbReference>
<evidence type="ECO:0000313" key="8">
    <source>
        <dbReference type="WBParaSite" id="ECPE_0001686201-mRNA-1"/>
    </source>
</evidence>
<comment type="similarity">
    <text evidence="1 5">Belongs to the TCP-1 chaperonin family.</text>
</comment>
<dbReference type="InterPro" id="IPR027409">
    <property type="entry name" value="GroEL-like_apical_dom_sf"/>
</dbReference>
<dbReference type="PROSITE" id="PS00751">
    <property type="entry name" value="TCP1_2"/>
    <property type="match status" value="1"/>
</dbReference>
<dbReference type="Gene3D" id="3.50.7.10">
    <property type="entry name" value="GroEL"/>
    <property type="match status" value="1"/>
</dbReference>
<dbReference type="PROSITE" id="PS00995">
    <property type="entry name" value="TCP1_3"/>
    <property type="match status" value="1"/>
</dbReference>
<dbReference type="GO" id="GO:0051082">
    <property type="term" value="F:unfolded protein binding"/>
    <property type="evidence" value="ECO:0007669"/>
    <property type="project" value="InterPro"/>
</dbReference>
<protein>
    <submittedName>
        <fullName evidence="8">T-complex protein 1 subunit alpha</fullName>
    </submittedName>
</protein>
<evidence type="ECO:0000256" key="4">
    <source>
        <dbReference type="ARBA" id="ARBA00023186"/>
    </source>
</evidence>
<dbReference type="AlphaFoldDB" id="A0A183BC84"/>
<dbReference type="OrthoDB" id="496at2759"/>
<dbReference type="PROSITE" id="PS00750">
    <property type="entry name" value="TCP1_1"/>
    <property type="match status" value="1"/>
</dbReference>
<dbReference type="WBParaSite" id="ECPE_0001686201-mRNA-1">
    <property type="protein sequence ID" value="ECPE_0001686201-mRNA-1"/>
    <property type="gene ID" value="ECPE_0001686201"/>
</dbReference>
<dbReference type="PROSITE" id="PS51257">
    <property type="entry name" value="PROKAR_LIPOPROTEIN"/>
    <property type="match status" value="1"/>
</dbReference>
<keyword evidence="7" id="KW-1185">Reference proteome</keyword>
<keyword evidence="3 5" id="KW-0067">ATP-binding</keyword>
<evidence type="ECO:0000256" key="3">
    <source>
        <dbReference type="ARBA" id="ARBA00022840"/>
    </source>
</evidence>
<reference evidence="6 7" key="2">
    <citation type="submission" date="2018-11" db="EMBL/GenBank/DDBJ databases">
        <authorList>
            <consortium name="Pathogen Informatics"/>
        </authorList>
    </citation>
    <scope>NUCLEOTIDE SEQUENCE [LARGE SCALE GENOMIC DNA]</scope>
    <source>
        <strain evidence="6 7">Egypt</strain>
    </source>
</reference>